<dbReference type="STRING" id="415426.Hbut_1211"/>
<dbReference type="HOGENOM" id="CLU_108783_0_0_2"/>
<name>A2BM34_HYPBU</name>
<evidence type="ECO:0000256" key="3">
    <source>
        <dbReference type="ARBA" id="ARBA00022695"/>
    </source>
</evidence>
<keyword evidence="4" id="KW-0520">NAD</keyword>
<dbReference type="Proteomes" id="UP000002593">
    <property type="component" value="Chromosome"/>
</dbReference>
<dbReference type="EMBL" id="CP000493">
    <property type="protein sequence ID" value="ABM81045.1"/>
    <property type="molecule type" value="Genomic_DNA"/>
</dbReference>
<feature type="domain" description="Cytidyltransferase-like" evidence="5">
    <location>
        <begin position="40"/>
        <end position="98"/>
    </location>
</feature>
<dbReference type="GO" id="GO:0005737">
    <property type="term" value="C:cytoplasm"/>
    <property type="evidence" value="ECO:0007669"/>
    <property type="project" value="UniProtKB-SubCell"/>
</dbReference>
<dbReference type="NCBIfam" id="TIGR00125">
    <property type="entry name" value="cyt_tran_rel"/>
    <property type="match status" value="1"/>
</dbReference>
<keyword evidence="4" id="KW-0547">Nucleotide-binding</keyword>
<evidence type="ECO:0000256" key="4">
    <source>
        <dbReference type="HAMAP-Rule" id="MF_00243"/>
    </source>
</evidence>
<dbReference type="AlphaFoldDB" id="A2BM34"/>
<dbReference type="GO" id="GO:0009435">
    <property type="term" value="P:NAD+ biosynthetic process"/>
    <property type="evidence" value="ECO:0007669"/>
    <property type="project" value="UniProtKB-UniRule"/>
</dbReference>
<dbReference type="PANTHER" id="PTHR21342">
    <property type="entry name" value="PHOSPHOPANTETHEINE ADENYLYLTRANSFERASE"/>
    <property type="match status" value="1"/>
</dbReference>
<comment type="pathway">
    <text evidence="4">Cofactor biosynthesis; NAD(+) biosynthesis; NAD(+) from nicotinamide D-ribonucleotide: step 1/1.</text>
</comment>
<dbReference type="Pfam" id="PF01467">
    <property type="entry name" value="CTP_transf_like"/>
    <property type="match status" value="1"/>
</dbReference>
<dbReference type="UniPathway" id="UPA00253">
    <property type="reaction ID" value="UER00600"/>
</dbReference>
<evidence type="ECO:0000313" key="6">
    <source>
        <dbReference type="EMBL" id="ABM81045.1"/>
    </source>
</evidence>
<comment type="similarity">
    <text evidence="1 4">Belongs to the archaeal NMN adenylyltransferase family.</text>
</comment>
<evidence type="ECO:0000313" key="7">
    <source>
        <dbReference type="Proteomes" id="UP000002593"/>
    </source>
</evidence>
<accession>A2BM34</accession>
<dbReference type="HAMAP" id="MF_00243">
    <property type="entry name" value="NMN_adenylyltr"/>
    <property type="match status" value="1"/>
</dbReference>
<keyword evidence="3 4" id="KW-0548">Nucleotidyltransferase</keyword>
<dbReference type="InterPro" id="IPR004821">
    <property type="entry name" value="Cyt_trans-like"/>
</dbReference>
<dbReference type="GO" id="GO:0005524">
    <property type="term" value="F:ATP binding"/>
    <property type="evidence" value="ECO:0007669"/>
    <property type="project" value="UniProtKB-KW"/>
</dbReference>
<protein>
    <recommendedName>
        <fullName evidence="4">Nicotinamide-nucleotide adenylyltransferase</fullName>
        <ecNumber evidence="4">2.7.7.1</ecNumber>
    </recommendedName>
    <alternativeName>
        <fullName evidence="4">NAD(+) diphosphorylase</fullName>
    </alternativeName>
    <alternativeName>
        <fullName evidence="4">NAD(+) pyrophosphorylase</fullName>
    </alternativeName>
    <alternativeName>
        <fullName evidence="4">NMN adenylyltransferase</fullName>
    </alternativeName>
</protein>
<keyword evidence="4" id="KW-0662">Pyridine nucleotide biosynthesis</keyword>
<dbReference type="InterPro" id="IPR014729">
    <property type="entry name" value="Rossmann-like_a/b/a_fold"/>
</dbReference>
<keyword evidence="4" id="KW-0963">Cytoplasm</keyword>
<comment type="catalytic activity">
    <reaction evidence="4">
        <text>beta-nicotinamide D-ribonucleotide + ATP + H(+) = diphosphate + NAD(+)</text>
        <dbReference type="Rhea" id="RHEA:21360"/>
        <dbReference type="ChEBI" id="CHEBI:14649"/>
        <dbReference type="ChEBI" id="CHEBI:15378"/>
        <dbReference type="ChEBI" id="CHEBI:30616"/>
        <dbReference type="ChEBI" id="CHEBI:33019"/>
        <dbReference type="ChEBI" id="CHEBI:57540"/>
        <dbReference type="EC" id="2.7.7.1"/>
    </reaction>
</comment>
<organism evidence="6 7">
    <name type="scientific">Hyperthermus butylicus (strain DSM 5456 / JCM 9403 / PLM1-5)</name>
    <dbReference type="NCBI Taxonomy" id="415426"/>
    <lineage>
        <taxon>Archaea</taxon>
        <taxon>Thermoproteota</taxon>
        <taxon>Thermoprotei</taxon>
        <taxon>Desulfurococcales</taxon>
        <taxon>Pyrodictiaceae</taxon>
        <taxon>Hyperthermus</taxon>
    </lineage>
</organism>
<keyword evidence="4" id="KW-0067">ATP-binding</keyword>
<dbReference type="EnsemblBacteria" id="ABM81045">
    <property type="protein sequence ID" value="ABM81045"/>
    <property type="gene ID" value="Hbut_1211"/>
</dbReference>
<sequence length="221" mass="25027">MPRGAERPWSWDSKLAGRTKRCILLWFQNAYRRLGRGRVLFFGRFQPFHLGHLEAVKWLYERYQEVVILVGMADESHTWLNPFTAGERLLMIRAALEWAGLNLARIVTATIQTLSVYAGNAGFVLGYVPPVEAVATANPAVSRAFRDAGVKTVTPPLRNKSVWSGEYIRCLMLLGSDEWRLHVPEPVAEIIDYIDGVSRVREIAENYPDIASACKKLAQQR</sequence>
<dbReference type="EC" id="2.7.7.1" evidence="4"/>
<keyword evidence="7" id="KW-1185">Reference proteome</keyword>
<reference evidence="6 7" key="1">
    <citation type="journal article" date="2007" name="Archaea">
        <title>The genome of Hyperthermus butylicus: a sulfur-reducing, peptide fermenting, neutrophilic Crenarchaeote growing up to 108 degrees C.</title>
        <authorList>
            <person name="Brugger K."/>
            <person name="Chen L."/>
            <person name="Stark M."/>
            <person name="Zibat A."/>
            <person name="Redder P."/>
            <person name="Ruepp A."/>
            <person name="Awayez M."/>
            <person name="She Q."/>
            <person name="Garrett R.A."/>
            <person name="Klenk H.P."/>
        </authorList>
    </citation>
    <scope>NUCLEOTIDE SEQUENCE [LARGE SCALE GENOMIC DNA]</scope>
    <source>
        <strain evidence="7">DSM 5456 / JCM 9403 / PLM1-5</strain>
    </source>
</reference>
<dbReference type="PANTHER" id="PTHR21342:SF0">
    <property type="entry name" value="BIFUNCTIONAL NMN ADENYLYLTRANSFERASE_NUDIX HYDROLASE"/>
    <property type="match status" value="1"/>
</dbReference>
<dbReference type="InterPro" id="IPR006418">
    <property type="entry name" value="NMN_Atrans_arc"/>
</dbReference>
<dbReference type="NCBIfam" id="NF002243">
    <property type="entry name" value="PRK01153.1"/>
    <property type="match status" value="1"/>
</dbReference>
<comment type="subcellular location">
    <subcellularLocation>
        <location evidence="4">Cytoplasm</location>
    </subcellularLocation>
</comment>
<evidence type="ECO:0000259" key="5">
    <source>
        <dbReference type="Pfam" id="PF01467"/>
    </source>
</evidence>
<dbReference type="GO" id="GO:0000309">
    <property type="term" value="F:nicotinamide-nucleotide adenylyltransferase activity"/>
    <property type="evidence" value="ECO:0007669"/>
    <property type="project" value="UniProtKB-UniRule"/>
</dbReference>
<evidence type="ECO:0000256" key="1">
    <source>
        <dbReference type="ARBA" id="ARBA00010124"/>
    </source>
</evidence>
<gene>
    <name evidence="6" type="ordered locus">Hbut_1211</name>
</gene>
<dbReference type="KEGG" id="hbu:Hbut_1211"/>
<dbReference type="Gene3D" id="3.40.50.620">
    <property type="entry name" value="HUPs"/>
    <property type="match status" value="1"/>
</dbReference>
<proteinExistence type="inferred from homology"/>
<dbReference type="eggNOG" id="arCOG00972">
    <property type="taxonomic scope" value="Archaea"/>
</dbReference>
<dbReference type="SUPFAM" id="SSF52374">
    <property type="entry name" value="Nucleotidylyl transferase"/>
    <property type="match status" value="1"/>
</dbReference>
<dbReference type="OrthoDB" id="264480at2157"/>
<keyword evidence="2 4" id="KW-0808">Transferase</keyword>
<evidence type="ECO:0000256" key="2">
    <source>
        <dbReference type="ARBA" id="ARBA00022679"/>
    </source>
</evidence>